<dbReference type="EMBL" id="CP038231">
    <property type="protein sequence ID" value="QDH14251.1"/>
    <property type="molecule type" value="Genomic_DNA"/>
</dbReference>
<accession>A0A4Y6UCZ3</accession>
<dbReference type="RefSeq" id="WP_141443954.1">
    <property type="nucleotide sequence ID" value="NZ_CP038231.1"/>
</dbReference>
<dbReference type="SMART" id="SM00849">
    <property type="entry name" value="Lactamase_B"/>
    <property type="match status" value="1"/>
</dbReference>
<dbReference type="InterPro" id="IPR036866">
    <property type="entry name" value="RibonucZ/Hydroxyglut_hydro"/>
</dbReference>
<dbReference type="Proteomes" id="UP000318709">
    <property type="component" value="Chromosome"/>
</dbReference>
<dbReference type="GO" id="GO:0016787">
    <property type="term" value="F:hydrolase activity"/>
    <property type="evidence" value="ECO:0007669"/>
    <property type="project" value="UniProtKB-KW"/>
</dbReference>
<reference evidence="2 3" key="1">
    <citation type="submission" date="2019-03" db="EMBL/GenBank/DDBJ databases">
        <title>The complete genome sequence of Swingsia_sp. F3b2 LMG30590(T).</title>
        <authorList>
            <person name="Chua K.-O."/>
            <person name="Chan K.-G."/>
            <person name="See-Too W.-S."/>
        </authorList>
    </citation>
    <scope>NUCLEOTIDE SEQUENCE [LARGE SCALE GENOMIC DNA]</scope>
    <source>
        <strain evidence="2 3">F3b2</strain>
    </source>
</reference>
<proteinExistence type="predicted"/>
<dbReference type="Pfam" id="PF12706">
    <property type="entry name" value="Lactamase_B_2"/>
    <property type="match status" value="1"/>
</dbReference>
<dbReference type="InterPro" id="IPR001279">
    <property type="entry name" value="Metallo-B-lactamas"/>
</dbReference>
<dbReference type="SUPFAM" id="SSF56281">
    <property type="entry name" value="Metallo-hydrolase/oxidoreductase"/>
    <property type="match status" value="1"/>
</dbReference>
<evidence type="ECO:0000313" key="2">
    <source>
        <dbReference type="EMBL" id="QDH14251.1"/>
    </source>
</evidence>
<evidence type="ECO:0000259" key="1">
    <source>
        <dbReference type="SMART" id="SM00849"/>
    </source>
</evidence>
<sequence length="280" mass="30659">MKVTILGCGGSAGVPVLGAASDEPGLAGRWGTCDPHEPKNRRTRASVLLEKPFTNPQTGVTAPFRLIIDTGPDFRQQLLAQNVPRIDAVLYTHCHSDHVAGLDELRAINRVLGHPVPVYGTAETFLELRQRFSYAFKPWEGGTFYRAALDVHEIPLEGPLTIGPFSGVTFDQIHGNISSLGVRFGGFAYSTDVADMPAPSLRALAGVDSWVVDCFQYESHFSHGWLGQVLAWRDLIKPRRTILTHMGHRMDYATLKRELPAGVEPAFDGMNFTVPDPALG</sequence>
<dbReference type="KEGG" id="swf:E3E12_00475"/>
<dbReference type="CDD" id="cd16279">
    <property type="entry name" value="metallo-hydrolase-like_MBL-fold"/>
    <property type="match status" value="1"/>
</dbReference>
<protein>
    <submittedName>
        <fullName evidence="2">MBL fold metallo-hydrolase</fullName>
    </submittedName>
</protein>
<gene>
    <name evidence="2" type="ORF">E3E12_00475</name>
</gene>
<dbReference type="PANTHER" id="PTHR42663:SF6">
    <property type="entry name" value="HYDROLASE C777.06C-RELATED"/>
    <property type="match status" value="1"/>
</dbReference>
<evidence type="ECO:0000313" key="3">
    <source>
        <dbReference type="Proteomes" id="UP000318709"/>
    </source>
</evidence>
<dbReference type="Gene3D" id="3.60.15.10">
    <property type="entry name" value="Ribonuclease Z/Hydroxyacylglutathione hydrolase-like"/>
    <property type="match status" value="1"/>
</dbReference>
<dbReference type="PANTHER" id="PTHR42663">
    <property type="entry name" value="HYDROLASE C777.06C-RELATED-RELATED"/>
    <property type="match status" value="1"/>
</dbReference>
<feature type="domain" description="Metallo-beta-lactamase" evidence="1">
    <location>
        <begin position="54"/>
        <end position="248"/>
    </location>
</feature>
<organism evidence="2 3">
    <name type="scientific">Formicincola oecophyllae</name>
    <dbReference type="NCBI Taxonomy" id="2558361"/>
    <lineage>
        <taxon>Bacteria</taxon>
        <taxon>Pseudomonadati</taxon>
        <taxon>Pseudomonadota</taxon>
        <taxon>Alphaproteobacteria</taxon>
        <taxon>Acetobacterales</taxon>
        <taxon>Acetobacteraceae</taxon>
        <taxon>Formicincola</taxon>
    </lineage>
</organism>
<dbReference type="AlphaFoldDB" id="A0A4Y6UCZ3"/>
<dbReference type="OrthoDB" id="9781189at2"/>
<name>A0A4Y6UCZ3_9PROT</name>
<keyword evidence="3" id="KW-1185">Reference proteome</keyword>
<keyword evidence="2" id="KW-0378">Hydrolase</keyword>